<proteinExistence type="predicted"/>
<feature type="transmembrane region" description="Helical" evidence="1">
    <location>
        <begin position="20"/>
        <end position="43"/>
    </location>
</feature>
<dbReference type="EMBL" id="CP000786">
    <property type="protein sequence ID" value="ABZ98990.1"/>
    <property type="molecule type" value="Genomic_DNA"/>
</dbReference>
<dbReference type="RefSeq" id="WP_012389848.1">
    <property type="nucleotide sequence ID" value="NC_010602.1"/>
</dbReference>
<keyword evidence="1" id="KW-0812">Transmembrane</keyword>
<keyword evidence="1" id="KW-0472">Membrane</keyword>
<dbReference type="STRING" id="456481.LEPBI_I2921"/>
<evidence type="ECO:0000313" key="2">
    <source>
        <dbReference type="EMBL" id="ABZ98990.1"/>
    </source>
</evidence>
<dbReference type="AlphaFoldDB" id="B0SNX8"/>
<reference evidence="2 3" key="1">
    <citation type="journal article" date="2008" name="PLoS ONE">
        <title>Genome sequence of the saprophyte Leptospira biflexa provides insights into the evolution of Leptospira and the pathogenesis of leptospirosis.</title>
        <authorList>
            <person name="Picardeau M."/>
            <person name="Bulach D.M."/>
            <person name="Bouchier C."/>
            <person name="Zuerner R.L."/>
            <person name="Zidane N."/>
            <person name="Wilson P.J."/>
            <person name="Creno S."/>
            <person name="Kuczek E.S."/>
            <person name="Bommezzadri S."/>
            <person name="Davis J.C."/>
            <person name="McGrath A."/>
            <person name="Johnson M.J."/>
            <person name="Boursaux-Eude C."/>
            <person name="Seemann T."/>
            <person name="Rouy Z."/>
            <person name="Coppel R.L."/>
            <person name="Rood J.I."/>
            <person name="Lajus A."/>
            <person name="Davies J.K."/>
            <person name="Medigue C."/>
            <person name="Adler B."/>
        </authorList>
    </citation>
    <scope>NUCLEOTIDE SEQUENCE [LARGE SCALE GENOMIC DNA]</scope>
    <source>
        <strain evidence="3">Patoc 1 / ATCC 23582 / Paris</strain>
    </source>
</reference>
<protein>
    <submittedName>
        <fullName evidence="2">Uncharacterized protein</fullName>
    </submittedName>
</protein>
<dbReference type="KEGG" id="lbi:LEPBI_I2921"/>
<dbReference type="OrthoDB" id="318752at2"/>
<dbReference type="HOGENOM" id="CLU_711327_0_0_12"/>
<keyword evidence="3" id="KW-1185">Reference proteome</keyword>
<gene>
    <name evidence="2" type="ordered locus">LEPBI_I2921</name>
</gene>
<name>B0SNX8_LEPBP</name>
<evidence type="ECO:0000313" key="3">
    <source>
        <dbReference type="Proteomes" id="UP000001847"/>
    </source>
</evidence>
<keyword evidence="1" id="KW-1133">Transmembrane helix</keyword>
<dbReference type="PROSITE" id="PS51257">
    <property type="entry name" value="PROKAR_LIPOPROTEIN"/>
    <property type="match status" value="1"/>
</dbReference>
<sequence length="388" mass="45102">MKRYTIPTIFFAIGATLQFLFYFSWVSFTLLTVSCLLLTLFLYSLDLQSLPNAQENEAPNDKTSVTLDLEQTKSHNQSSETDIVFDTNSPLNSDASNAIEMEKETKEILWTIDPILFARESVQMEERKLFCDTVKEYPFAFQSPKLSSIQYVYFDGKEFKECFWQKSEMLVETDDNPIEWNEWEESRIRDSLPVISKNKRKLYVPLTINANLFGFLCFSTKEHWLDEDTQTFWEEVTNLSEKILAKREYAKVTKHPFTKLYTVSHFYQIAKSSFEASEKKTLVLFKFIDTNFQSELAIGLNHLGLKHSVIGLGLFQLEEDLYSALIPNERLESFSSFFQQFIEELDQLGYPSEVAIGYSNPTTPDLKFDVWIKKAYSSLEESILYHAA</sequence>
<accession>B0SNX8</accession>
<dbReference type="Proteomes" id="UP000001847">
    <property type="component" value="Chromosome I"/>
</dbReference>
<organism evidence="2 3">
    <name type="scientific">Leptospira biflexa serovar Patoc (strain Patoc 1 / ATCC 23582 / Paris)</name>
    <dbReference type="NCBI Taxonomy" id="456481"/>
    <lineage>
        <taxon>Bacteria</taxon>
        <taxon>Pseudomonadati</taxon>
        <taxon>Spirochaetota</taxon>
        <taxon>Spirochaetia</taxon>
        <taxon>Leptospirales</taxon>
        <taxon>Leptospiraceae</taxon>
        <taxon>Leptospira</taxon>
    </lineage>
</organism>
<dbReference type="BioCyc" id="LBIF456481:LEPBI_RS14320-MONOMER"/>
<evidence type="ECO:0000256" key="1">
    <source>
        <dbReference type="SAM" id="Phobius"/>
    </source>
</evidence>